<dbReference type="GO" id="GO:0005829">
    <property type="term" value="C:cytosol"/>
    <property type="evidence" value="ECO:0007669"/>
    <property type="project" value="TreeGrafter"/>
</dbReference>
<dbReference type="GO" id="GO:0006513">
    <property type="term" value="P:protein monoubiquitination"/>
    <property type="evidence" value="ECO:0007669"/>
    <property type="project" value="TreeGrafter"/>
</dbReference>
<dbReference type="GO" id="GO:0061630">
    <property type="term" value="F:ubiquitin protein ligase activity"/>
    <property type="evidence" value="ECO:0007669"/>
    <property type="project" value="TreeGrafter"/>
</dbReference>
<evidence type="ECO:0000313" key="1">
    <source>
        <dbReference type="EMBL" id="KIW22843.1"/>
    </source>
</evidence>
<gene>
    <name evidence="1" type="ORF">PV07_11096</name>
</gene>
<accession>A0A0D2BUV6</accession>
<dbReference type="HOGENOM" id="CLU_029122_1_1_1"/>
<dbReference type="GeneID" id="27350290"/>
<organism evidence="1 2">
    <name type="scientific">Cladophialophora immunda</name>
    <dbReference type="NCBI Taxonomy" id="569365"/>
    <lineage>
        <taxon>Eukaryota</taxon>
        <taxon>Fungi</taxon>
        <taxon>Dikarya</taxon>
        <taxon>Ascomycota</taxon>
        <taxon>Pezizomycotina</taxon>
        <taxon>Eurotiomycetes</taxon>
        <taxon>Chaetothyriomycetidae</taxon>
        <taxon>Chaetothyriales</taxon>
        <taxon>Herpotrichiellaceae</taxon>
        <taxon>Cladophialophora</taxon>
    </lineage>
</organism>
<reference evidence="1 2" key="1">
    <citation type="submission" date="2015-01" db="EMBL/GenBank/DDBJ databases">
        <title>The Genome Sequence of Cladophialophora immunda CBS83496.</title>
        <authorList>
            <consortium name="The Broad Institute Genomics Platform"/>
            <person name="Cuomo C."/>
            <person name="de Hoog S."/>
            <person name="Gorbushina A."/>
            <person name="Stielow B."/>
            <person name="Teixiera M."/>
            <person name="Abouelleil A."/>
            <person name="Chapman S.B."/>
            <person name="Priest M."/>
            <person name="Young S.K."/>
            <person name="Wortman J."/>
            <person name="Nusbaum C."/>
            <person name="Birren B."/>
        </authorList>
    </citation>
    <scope>NUCLEOTIDE SEQUENCE [LARGE SCALE GENOMIC DNA]</scope>
    <source>
        <strain evidence="1 2">CBS 83496</strain>
    </source>
</reference>
<dbReference type="GO" id="GO:0043161">
    <property type="term" value="P:proteasome-mediated ubiquitin-dependent protein catabolic process"/>
    <property type="evidence" value="ECO:0007669"/>
    <property type="project" value="TreeGrafter"/>
</dbReference>
<dbReference type="GO" id="GO:0005634">
    <property type="term" value="C:nucleus"/>
    <property type="evidence" value="ECO:0007669"/>
    <property type="project" value="TreeGrafter"/>
</dbReference>
<keyword evidence="2" id="KW-1185">Reference proteome</keyword>
<protein>
    <recommendedName>
        <fullName evidence="3">Ubiquitin-conjugating enzyme E2C-binding protein</fullName>
    </recommendedName>
</protein>
<evidence type="ECO:0008006" key="3">
    <source>
        <dbReference type="Google" id="ProtNLM"/>
    </source>
</evidence>
<dbReference type="Proteomes" id="UP000054466">
    <property type="component" value="Unassembled WGS sequence"/>
</dbReference>
<dbReference type="GO" id="GO:0000209">
    <property type="term" value="P:protein polyubiquitination"/>
    <property type="evidence" value="ECO:0007669"/>
    <property type="project" value="TreeGrafter"/>
</dbReference>
<dbReference type="AlphaFoldDB" id="A0A0D2BUV6"/>
<dbReference type="GO" id="GO:0051865">
    <property type="term" value="P:protein autoubiquitination"/>
    <property type="evidence" value="ECO:0007669"/>
    <property type="project" value="TreeGrafter"/>
</dbReference>
<dbReference type="OrthoDB" id="386949at2759"/>
<dbReference type="PANTHER" id="PTHR31531:SF2">
    <property type="entry name" value="E3 UBIQUITIN-PROTEIN LIGASE E3D"/>
    <property type="match status" value="1"/>
</dbReference>
<dbReference type="RefSeq" id="XP_016243059.1">
    <property type="nucleotide sequence ID" value="XM_016398497.1"/>
</dbReference>
<sequence length="423" mass="46466">MSRHQGLAIMPKPKIVLYAETLTHIGQLTLHASLQTEKNEHTKILLSSDKKVITAIHDGESSSIYLPTQISGTAHVTFPIDKRTEISTRLQIDDVGQLKPTTEGLSDVEAPWSAVSLHARSSICCGQCAAAILVTDKVTTWKDLPSENWAELMDFWFCHKPHNKQSPQDHAAQSANLAAKGKVTPTPGVGLVDMVSFLLCGEDCANIKVAKDPTKAGVDILRCASCKSCLGSGAEDEKSYRLYKSRLAVIPEPGQAPQRFPAAVFLTAQLLSLIGSSVSRRVVVHDDGRSESEGGRQGLLLWIFNPDIYYSSSKRGPTAHRAMKVFYKSLPRPEEFLDGAGSNCEELVVPEEDFSGFKQTLQESTDILPPSARTFQDWDVGLLDRWEKNATGSAKMDQNPLNKKVEEGFELFKLPAGMNELYL</sequence>
<dbReference type="EMBL" id="KN847046">
    <property type="protein sequence ID" value="KIW22843.1"/>
    <property type="molecule type" value="Genomic_DNA"/>
</dbReference>
<dbReference type="GO" id="GO:0030332">
    <property type="term" value="F:cyclin binding"/>
    <property type="evidence" value="ECO:0007669"/>
    <property type="project" value="TreeGrafter"/>
</dbReference>
<evidence type="ECO:0000313" key="2">
    <source>
        <dbReference type="Proteomes" id="UP000054466"/>
    </source>
</evidence>
<dbReference type="GO" id="GO:0031624">
    <property type="term" value="F:ubiquitin conjugating enzyme binding"/>
    <property type="evidence" value="ECO:0007669"/>
    <property type="project" value="TreeGrafter"/>
</dbReference>
<dbReference type="PANTHER" id="PTHR31531">
    <property type="entry name" value="E3 UBIQUITIN-PROTEIN LIGASE E3D FAMILY MEMBER"/>
    <property type="match status" value="1"/>
</dbReference>
<dbReference type="Pfam" id="PF09814">
    <property type="entry name" value="HECT_2"/>
    <property type="match status" value="1"/>
</dbReference>
<name>A0A0D2BUV6_9EURO</name>
<dbReference type="STRING" id="569365.A0A0D2BUV6"/>
<dbReference type="VEuPathDB" id="FungiDB:PV07_11096"/>
<proteinExistence type="predicted"/>
<dbReference type="InterPro" id="IPR019193">
    <property type="entry name" value="UBQ-conj_enz_E2-bd_prot"/>
</dbReference>
<dbReference type="GO" id="GO:0000151">
    <property type="term" value="C:ubiquitin ligase complex"/>
    <property type="evidence" value="ECO:0007669"/>
    <property type="project" value="TreeGrafter"/>
</dbReference>